<comment type="similarity">
    <text evidence="1 5">Belongs to the flavin oxidoreductase frp family.</text>
</comment>
<dbReference type="CDD" id="cd02146">
    <property type="entry name" value="NfsA-like"/>
    <property type="match status" value="1"/>
</dbReference>
<evidence type="ECO:0000259" key="6">
    <source>
        <dbReference type="Pfam" id="PF00881"/>
    </source>
</evidence>
<evidence type="ECO:0000313" key="8">
    <source>
        <dbReference type="Proteomes" id="UP001062776"/>
    </source>
</evidence>
<dbReference type="Gene3D" id="3.40.109.10">
    <property type="entry name" value="NADH Oxidase"/>
    <property type="match status" value="1"/>
</dbReference>
<comment type="caution">
    <text evidence="7">The sequence shown here is derived from an EMBL/GenBank/DDBJ whole genome shotgun (WGS) entry which is preliminary data.</text>
</comment>
<dbReference type="PANTHER" id="PTHR43425:SF2">
    <property type="entry name" value="OXYGEN-INSENSITIVE NADPH NITROREDUCTASE"/>
    <property type="match status" value="1"/>
</dbReference>
<dbReference type="Proteomes" id="UP001062776">
    <property type="component" value="Unassembled WGS sequence"/>
</dbReference>
<evidence type="ECO:0000313" key="7">
    <source>
        <dbReference type="EMBL" id="GBQ82985.1"/>
    </source>
</evidence>
<organism evidence="7 8">
    <name type="scientific">Asaia krungthepensis NRIC 0535</name>
    <dbReference type="NCBI Taxonomy" id="1307925"/>
    <lineage>
        <taxon>Bacteria</taxon>
        <taxon>Pseudomonadati</taxon>
        <taxon>Pseudomonadota</taxon>
        <taxon>Alphaproteobacteria</taxon>
        <taxon>Acetobacterales</taxon>
        <taxon>Acetobacteraceae</taxon>
        <taxon>Asaia</taxon>
    </lineage>
</organism>
<dbReference type="PIRSF" id="PIRSF005426">
    <property type="entry name" value="Frp"/>
    <property type="match status" value="1"/>
</dbReference>
<gene>
    <name evidence="7" type="ORF">AA0535_0131</name>
</gene>
<evidence type="ECO:0000256" key="3">
    <source>
        <dbReference type="ARBA" id="ARBA00022643"/>
    </source>
</evidence>
<keyword evidence="8" id="KW-1185">Reference proteome</keyword>
<evidence type="ECO:0000256" key="5">
    <source>
        <dbReference type="PIRNR" id="PIRNR005426"/>
    </source>
</evidence>
<sequence>MEPVMTDRLTTLWQQRYRTAPPPELAETPAAQTDIFDSLLTHRSVRAYLPDTLPEGTIEAAVAAAQSAPSSSNLQAWSVVALRDPGRRARFSELCGNQAHIAQAPVFLVWLADLSRLERVASASGQGHEALDYTELTLLAAIDTALAAQNAVATLEAAGLGTVYIGGLRNHPEEVARELGLPARCIGVFGLCVGYPDPSRPASVKPRLPQPVVLHHEHYGVADEASLIALHDARDGDFQKEQGLPPRLWSETMAARIATRAALHGRDTILSSLRALGFPMK</sequence>
<reference evidence="7" key="1">
    <citation type="submission" date="2013-04" db="EMBL/GenBank/DDBJ databases">
        <title>The genome sequencing project of 58 acetic acid bacteria.</title>
        <authorList>
            <person name="Okamoto-Kainuma A."/>
            <person name="Ishikawa M."/>
            <person name="Umino S."/>
            <person name="Koizumi Y."/>
            <person name="Shiwa Y."/>
            <person name="Yoshikawa H."/>
            <person name="Matsutani M."/>
            <person name="Matsushita K."/>
        </authorList>
    </citation>
    <scope>NUCLEOTIDE SEQUENCE</scope>
    <source>
        <strain evidence="7">NRIC 0535</strain>
    </source>
</reference>
<evidence type="ECO:0000256" key="2">
    <source>
        <dbReference type="ARBA" id="ARBA00022630"/>
    </source>
</evidence>
<keyword evidence="4 5" id="KW-0560">Oxidoreductase</keyword>
<keyword evidence="3 5" id="KW-0288">FMN</keyword>
<protein>
    <submittedName>
        <fullName evidence="7">Nitroreductase</fullName>
    </submittedName>
</protein>
<keyword evidence="2 5" id="KW-0285">Flavoprotein</keyword>
<dbReference type="PANTHER" id="PTHR43425">
    <property type="entry name" value="OXYGEN-INSENSITIVE NADPH NITROREDUCTASE"/>
    <property type="match status" value="1"/>
</dbReference>
<name>A0ABQ0PW19_9PROT</name>
<proteinExistence type="inferred from homology"/>
<evidence type="ECO:0000256" key="4">
    <source>
        <dbReference type="ARBA" id="ARBA00023002"/>
    </source>
</evidence>
<dbReference type="InterPro" id="IPR016446">
    <property type="entry name" value="Flavin_OxRdtase_Frp"/>
</dbReference>
<feature type="domain" description="Nitroreductase" evidence="6">
    <location>
        <begin position="41"/>
        <end position="108"/>
    </location>
</feature>
<dbReference type="EMBL" id="BAPV01000001">
    <property type="protein sequence ID" value="GBQ82985.1"/>
    <property type="molecule type" value="Genomic_DNA"/>
</dbReference>
<dbReference type="InterPro" id="IPR000415">
    <property type="entry name" value="Nitroreductase-like"/>
</dbReference>
<dbReference type="Pfam" id="PF00881">
    <property type="entry name" value="Nitroreductase"/>
    <property type="match status" value="1"/>
</dbReference>
<dbReference type="SUPFAM" id="SSF55469">
    <property type="entry name" value="FMN-dependent nitroreductase-like"/>
    <property type="match status" value="1"/>
</dbReference>
<keyword evidence="5" id="KW-0521">NADP</keyword>
<dbReference type="InterPro" id="IPR029479">
    <property type="entry name" value="Nitroreductase"/>
</dbReference>
<accession>A0ABQ0PW19</accession>
<evidence type="ECO:0000256" key="1">
    <source>
        <dbReference type="ARBA" id="ARBA00008366"/>
    </source>
</evidence>